<dbReference type="Pfam" id="PF06985">
    <property type="entry name" value="HET"/>
    <property type="match status" value="1"/>
</dbReference>
<dbReference type="PANTHER" id="PTHR33112">
    <property type="entry name" value="DOMAIN PROTEIN, PUTATIVE-RELATED"/>
    <property type="match status" value="1"/>
</dbReference>
<accession>A0AAN6WJI1</accession>
<protein>
    <submittedName>
        <fullName evidence="2">Heterokaryon incompatibility protein-domain-containing protein</fullName>
    </submittedName>
</protein>
<comment type="caution">
    <text evidence="2">The sequence shown here is derived from an EMBL/GenBank/DDBJ whole genome shotgun (WGS) entry which is preliminary data.</text>
</comment>
<dbReference type="PANTHER" id="PTHR33112:SF13">
    <property type="entry name" value="HETEROKARYON INCOMPATIBILITY DOMAIN-CONTAINING PROTEIN"/>
    <property type="match status" value="1"/>
</dbReference>
<dbReference type="InterPro" id="IPR010730">
    <property type="entry name" value="HET"/>
</dbReference>
<reference evidence="2" key="2">
    <citation type="submission" date="2023-05" db="EMBL/GenBank/DDBJ databases">
        <authorList>
            <consortium name="Lawrence Berkeley National Laboratory"/>
            <person name="Steindorff A."/>
            <person name="Hensen N."/>
            <person name="Bonometti L."/>
            <person name="Westerberg I."/>
            <person name="Brannstrom I.O."/>
            <person name="Guillou S."/>
            <person name="Cros-Aarteil S."/>
            <person name="Calhoun S."/>
            <person name="Haridas S."/>
            <person name="Kuo A."/>
            <person name="Mondo S."/>
            <person name="Pangilinan J."/>
            <person name="Riley R."/>
            <person name="Labutti K."/>
            <person name="Andreopoulos B."/>
            <person name="Lipzen A."/>
            <person name="Chen C."/>
            <person name="Yanf M."/>
            <person name="Daum C."/>
            <person name="Ng V."/>
            <person name="Clum A."/>
            <person name="Ohm R."/>
            <person name="Martin F."/>
            <person name="Silar P."/>
            <person name="Natvig D."/>
            <person name="Lalanne C."/>
            <person name="Gautier V."/>
            <person name="Ament-Velasquez S.L."/>
            <person name="Kruys A."/>
            <person name="Hutchinson M.I."/>
            <person name="Powell A.J."/>
            <person name="Barry K."/>
            <person name="Miller A.N."/>
            <person name="Grigoriev I.V."/>
            <person name="Debuchy R."/>
            <person name="Gladieux P."/>
            <person name="Thoren M.H."/>
            <person name="Johannesson H."/>
        </authorList>
    </citation>
    <scope>NUCLEOTIDE SEQUENCE</scope>
    <source>
        <strain evidence="2">PSN309</strain>
    </source>
</reference>
<gene>
    <name evidence="2" type="ORF">QBC35DRAFT_444300</name>
</gene>
<dbReference type="EMBL" id="MU864593">
    <property type="protein sequence ID" value="KAK4182954.1"/>
    <property type="molecule type" value="Genomic_DNA"/>
</dbReference>
<evidence type="ECO:0000259" key="1">
    <source>
        <dbReference type="Pfam" id="PF06985"/>
    </source>
</evidence>
<evidence type="ECO:0000313" key="3">
    <source>
        <dbReference type="Proteomes" id="UP001302126"/>
    </source>
</evidence>
<reference evidence="2" key="1">
    <citation type="journal article" date="2023" name="Mol. Phylogenet. Evol.">
        <title>Genome-scale phylogeny and comparative genomics of the fungal order Sordariales.</title>
        <authorList>
            <person name="Hensen N."/>
            <person name="Bonometti L."/>
            <person name="Westerberg I."/>
            <person name="Brannstrom I.O."/>
            <person name="Guillou S."/>
            <person name="Cros-Aarteil S."/>
            <person name="Calhoun S."/>
            <person name="Haridas S."/>
            <person name="Kuo A."/>
            <person name="Mondo S."/>
            <person name="Pangilinan J."/>
            <person name="Riley R."/>
            <person name="LaButti K."/>
            <person name="Andreopoulos B."/>
            <person name="Lipzen A."/>
            <person name="Chen C."/>
            <person name="Yan M."/>
            <person name="Daum C."/>
            <person name="Ng V."/>
            <person name="Clum A."/>
            <person name="Steindorff A."/>
            <person name="Ohm R.A."/>
            <person name="Martin F."/>
            <person name="Silar P."/>
            <person name="Natvig D.O."/>
            <person name="Lalanne C."/>
            <person name="Gautier V."/>
            <person name="Ament-Velasquez S.L."/>
            <person name="Kruys A."/>
            <person name="Hutchinson M.I."/>
            <person name="Powell A.J."/>
            <person name="Barry K."/>
            <person name="Miller A.N."/>
            <person name="Grigoriev I.V."/>
            <person name="Debuchy R."/>
            <person name="Gladieux P."/>
            <person name="Hiltunen Thoren M."/>
            <person name="Johannesson H."/>
        </authorList>
    </citation>
    <scope>NUCLEOTIDE SEQUENCE</scope>
    <source>
        <strain evidence="2">PSN309</strain>
    </source>
</reference>
<dbReference type="Proteomes" id="UP001302126">
    <property type="component" value="Unassembled WGS sequence"/>
</dbReference>
<evidence type="ECO:0000313" key="2">
    <source>
        <dbReference type="EMBL" id="KAK4182954.1"/>
    </source>
</evidence>
<sequence length="664" mass="74743">MPKFFSRPCSICLDLDPSVYEGFPKFQRRVQLYQLRAAGKDGCISCLVLHNAVMTEMRHVRDDYDWNLLGQPGNSRGWVSINVRPGGYVPKITWPLSLGFELFSQSETGCSPPTPLGALAGTLRVPSTNTLERALSFVQPLLDKCDSIHNSSCRPIALTPPRRLLDLGESCSQRGFADGYIKLIDTENALASPFIDASSGWKYIALSHCWGQSHPIKTNRSNLAQHHHAIAWADLGKTFQDAIQLTRALGIRYLWVDSLCIIQDDLDDWQTEAANMTSVYSESYLTISATGSKDGGGGCLFSRPLPKEEVVAVNFLPGCGCRMYVRSHRDLDGHFHLIQELITDMSTAPLLTRAWCFQERILSPRVLHFLADEMVWECRTTESCECGWFDEITSVFKRFSRRQITEVLDEGSSTIPKTQIYNAWLHVVDKYSSLHLTHESDRLPALAGLARRFSEVLEVPECHYLAGHWEEDILRSLPWASVAGKLKIRHKTPGIPSWSWVSMAHQGVITTLAGWHEQATIDKQLEIISVLSSGDSADHSSPLMRVSAELRLKMRGICVMINLREQTSTELRDKRFEIYLDLRVEREDTVSETACLLLIGSRSRPNDNRPSPWGLSRFLVLLSDSCDEDELKRFKRIGYGETTANDPAGDKLFENGEIIELVLV</sequence>
<proteinExistence type="predicted"/>
<feature type="domain" description="Heterokaryon incompatibility" evidence="1">
    <location>
        <begin position="203"/>
        <end position="359"/>
    </location>
</feature>
<keyword evidence="3" id="KW-1185">Reference proteome</keyword>
<name>A0AAN6WJI1_9PEZI</name>
<organism evidence="2 3">
    <name type="scientific">Podospora australis</name>
    <dbReference type="NCBI Taxonomy" id="1536484"/>
    <lineage>
        <taxon>Eukaryota</taxon>
        <taxon>Fungi</taxon>
        <taxon>Dikarya</taxon>
        <taxon>Ascomycota</taxon>
        <taxon>Pezizomycotina</taxon>
        <taxon>Sordariomycetes</taxon>
        <taxon>Sordariomycetidae</taxon>
        <taxon>Sordariales</taxon>
        <taxon>Podosporaceae</taxon>
        <taxon>Podospora</taxon>
    </lineage>
</organism>
<dbReference type="AlphaFoldDB" id="A0AAN6WJI1"/>